<dbReference type="AlphaFoldDB" id="A0A6C0IN55"/>
<name>A0A6C0IN55_9ZZZZ</name>
<reference evidence="1" key="1">
    <citation type="journal article" date="2020" name="Nature">
        <title>Giant virus diversity and host interactions through global metagenomics.</title>
        <authorList>
            <person name="Schulz F."/>
            <person name="Roux S."/>
            <person name="Paez-Espino D."/>
            <person name="Jungbluth S."/>
            <person name="Walsh D.A."/>
            <person name="Denef V.J."/>
            <person name="McMahon K.D."/>
            <person name="Konstantinidis K.T."/>
            <person name="Eloe-Fadrosh E.A."/>
            <person name="Kyrpides N.C."/>
            <person name="Woyke T."/>
        </authorList>
    </citation>
    <scope>NUCLEOTIDE SEQUENCE</scope>
    <source>
        <strain evidence="1">GVMAG-M-3300024258-28</strain>
    </source>
</reference>
<proteinExistence type="predicted"/>
<accession>A0A6C0IN55</accession>
<organism evidence="1">
    <name type="scientific">viral metagenome</name>
    <dbReference type="NCBI Taxonomy" id="1070528"/>
    <lineage>
        <taxon>unclassified sequences</taxon>
        <taxon>metagenomes</taxon>
        <taxon>organismal metagenomes</taxon>
    </lineage>
</organism>
<sequence length="100" mass="11925">MTFYKPTILCIPKVDNSIKNEDIFKKLVGLNIGYIYKIFDKPFSKQENYKTLFIKFSWNTKNENAMYLKNKLLEKGSLKLVYNAPWYWKIVESKKLISDT</sequence>
<evidence type="ECO:0000313" key="1">
    <source>
        <dbReference type="EMBL" id="QHT94432.1"/>
    </source>
</evidence>
<protein>
    <submittedName>
        <fullName evidence="1">Uncharacterized protein</fullName>
    </submittedName>
</protein>
<dbReference type="EMBL" id="MN740221">
    <property type="protein sequence ID" value="QHT94432.1"/>
    <property type="molecule type" value="Genomic_DNA"/>
</dbReference>